<accession>A0A1C3KXL9</accession>
<dbReference type="GO" id="GO:0005829">
    <property type="term" value="C:cytosol"/>
    <property type="evidence" value="ECO:0007669"/>
    <property type="project" value="TreeGrafter"/>
</dbReference>
<dbReference type="Gene3D" id="2.130.10.10">
    <property type="entry name" value="YVTN repeat-like/Quinoprotein amine dehydrogenase"/>
    <property type="match status" value="2"/>
</dbReference>
<sequence>MKKRRLSKPFKETGGDSKSENVEEHEKKYIYPSIVNSPIMVHKDKVIYGFGNCLLVFNLKENNFIRKVEDHTCTVRSLDVNAQRKYFLTTGDDKMIMIYDDNWVLCKKIIHKKKIVKAYFLKYTNKVEEEKKIEILFIDKYGDVYVYDVSSFLSGDTESSVAVGMNHIHNSNDNKKSQKDDDKMIVKLSYLSDALNEIQEKDEDLFFMKDFEYVKQDDEGNVDNSKSDNEMKIDQKSIMNNNCDYFTQYNNINEMEKIKDKLKKHYYECFQNEKYIYPILTCNSTVISSYYDQNYLIIGDRDEKIRIIKNKKNKNIYNFYLNHTLFITSLVLVNYFIFSSAGADGYLYLWNIKTRDIIDSLLLDFSFLSKNIKLNCVPSNLLPWSNNLHKYKLIITTLHFNEHTSCLYATVENLKGILIIPLILYRNSNSITAVFNKEKISFHYLQKDILSFILLRFNNENVLLYVDREEDIGLTNYWKHTTLEDGT</sequence>
<feature type="compositionally biased region" description="Basic and acidic residues" evidence="7">
    <location>
        <begin position="9"/>
        <end position="21"/>
    </location>
</feature>
<dbReference type="PANTHER" id="PTHR16288">
    <property type="entry name" value="WD40 REPEAT PROTEIN 4"/>
    <property type="match status" value="1"/>
</dbReference>
<feature type="region of interest" description="Disordered" evidence="7">
    <location>
        <begin position="1"/>
        <end position="21"/>
    </location>
</feature>
<dbReference type="GO" id="GO:0036265">
    <property type="term" value="P:RNA (guanine-N7)-methylation"/>
    <property type="evidence" value="ECO:0007669"/>
    <property type="project" value="InterPro"/>
</dbReference>
<proteinExistence type="predicted"/>
<keyword evidence="5" id="KW-0539">Nucleus</keyword>
<dbReference type="AlphaFoldDB" id="A0A1C3KXL9"/>
<dbReference type="InterPro" id="IPR036322">
    <property type="entry name" value="WD40_repeat_dom_sf"/>
</dbReference>
<dbReference type="Pfam" id="PF00400">
    <property type="entry name" value="WD40"/>
    <property type="match status" value="1"/>
</dbReference>
<dbReference type="InterPro" id="IPR001680">
    <property type="entry name" value="WD40_rpt"/>
</dbReference>
<dbReference type="VEuPathDB" id="PlasmoDB:POWCR01_130047800"/>
<keyword evidence="8" id="KW-0812">Transmembrane</keyword>
<reference evidence="9 10" key="1">
    <citation type="submission" date="2016-06" db="EMBL/GenBank/DDBJ databases">
        <authorList>
            <consortium name="Pathogen Informatics"/>
        </authorList>
    </citation>
    <scope>NUCLEOTIDE SEQUENCE [LARGE SCALE GENOMIC DNA]</scope>
    <source>
        <strain evidence="9">PowCR01</strain>
    </source>
</reference>
<dbReference type="Proteomes" id="UP000243200">
    <property type="component" value="Chromosome 13"/>
</dbReference>
<dbReference type="SUPFAM" id="SSF50978">
    <property type="entry name" value="WD40 repeat-like"/>
    <property type="match status" value="1"/>
</dbReference>
<evidence type="ECO:0000256" key="2">
    <source>
        <dbReference type="ARBA" id="ARBA00022574"/>
    </source>
</evidence>
<dbReference type="GO" id="GO:0005634">
    <property type="term" value="C:nucleus"/>
    <property type="evidence" value="ECO:0007669"/>
    <property type="project" value="UniProtKB-SubCell"/>
</dbReference>
<evidence type="ECO:0000313" key="9">
    <source>
        <dbReference type="EMBL" id="SBT78979.1"/>
    </source>
</evidence>
<organism evidence="9 10">
    <name type="scientific">Plasmodium ovale</name>
    <name type="common">malaria parasite P. ovale</name>
    <dbReference type="NCBI Taxonomy" id="36330"/>
    <lineage>
        <taxon>Eukaryota</taxon>
        <taxon>Sar</taxon>
        <taxon>Alveolata</taxon>
        <taxon>Apicomplexa</taxon>
        <taxon>Aconoidasida</taxon>
        <taxon>Haemosporida</taxon>
        <taxon>Plasmodiidae</taxon>
        <taxon>Plasmodium</taxon>
        <taxon>Plasmodium (Plasmodium)</taxon>
    </lineage>
</organism>
<dbReference type="InterPro" id="IPR028884">
    <property type="entry name" value="Trm82"/>
</dbReference>
<dbReference type="OrthoDB" id="371245at2759"/>
<dbReference type="SMART" id="SM00320">
    <property type="entry name" value="WD40"/>
    <property type="match status" value="2"/>
</dbReference>
<keyword evidence="3" id="KW-0819">tRNA processing</keyword>
<feature type="repeat" description="WD" evidence="6">
    <location>
        <begin position="68"/>
        <end position="100"/>
    </location>
</feature>
<evidence type="ECO:0000256" key="5">
    <source>
        <dbReference type="ARBA" id="ARBA00023242"/>
    </source>
</evidence>
<keyword evidence="4" id="KW-0677">Repeat</keyword>
<dbReference type="PROSITE" id="PS50082">
    <property type="entry name" value="WD_REPEATS_2"/>
    <property type="match status" value="1"/>
</dbReference>
<evidence type="ECO:0000256" key="8">
    <source>
        <dbReference type="SAM" id="Phobius"/>
    </source>
</evidence>
<evidence type="ECO:0000256" key="7">
    <source>
        <dbReference type="SAM" id="MobiDB-lite"/>
    </source>
</evidence>
<gene>
    <name evidence="9" type="primary">PowCR01_130047800</name>
    <name evidence="9" type="ORF">POWCR01_130047800</name>
</gene>
<dbReference type="EMBL" id="LT594517">
    <property type="protein sequence ID" value="SBT78979.1"/>
    <property type="molecule type" value="Genomic_DNA"/>
</dbReference>
<dbReference type="GO" id="GO:0043527">
    <property type="term" value="C:tRNA methyltransferase complex"/>
    <property type="evidence" value="ECO:0007669"/>
    <property type="project" value="TreeGrafter"/>
</dbReference>
<protein>
    <submittedName>
        <fullName evidence="9">WD repeat-containing protein, putative</fullName>
    </submittedName>
</protein>
<dbReference type="PANTHER" id="PTHR16288:SF0">
    <property type="entry name" value="TRNA (GUANINE-N(7)-)-METHYLTRANSFERASE NON-CATALYTIC SUBUNIT WDR4"/>
    <property type="match status" value="1"/>
</dbReference>
<dbReference type="GO" id="GO:0006400">
    <property type="term" value="P:tRNA modification"/>
    <property type="evidence" value="ECO:0007669"/>
    <property type="project" value="TreeGrafter"/>
</dbReference>
<dbReference type="VEuPathDB" id="PlasmoDB:PocGH01_13050900"/>
<comment type="subcellular location">
    <subcellularLocation>
        <location evidence="1">Nucleus</location>
    </subcellularLocation>
</comment>
<feature type="transmembrane region" description="Helical" evidence="8">
    <location>
        <begin position="319"/>
        <end position="338"/>
    </location>
</feature>
<evidence type="ECO:0000256" key="4">
    <source>
        <dbReference type="ARBA" id="ARBA00022737"/>
    </source>
</evidence>
<evidence type="ECO:0000256" key="3">
    <source>
        <dbReference type="ARBA" id="ARBA00022694"/>
    </source>
</evidence>
<name>A0A1C3KXL9_PLAOA</name>
<keyword evidence="2 6" id="KW-0853">WD repeat</keyword>
<evidence type="ECO:0000256" key="1">
    <source>
        <dbReference type="ARBA" id="ARBA00004123"/>
    </source>
</evidence>
<keyword evidence="8" id="KW-1133">Transmembrane helix</keyword>
<evidence type="ECO:0000313" key="10">
    <source>
        <dbReference type="Proteomes" id="UP000243200"/>
    </source>
</evidence>
<evidence type="ECO:0000256" key="6">
    <source>
        <dbReference type="PROSITE-ProRule" id="PRU00221"/>
    </source>
</evidence>
<keyword evidence="8" id="KW-0472">Membrane</keyword>
<dbReference type="InterPro" id="IPR015943">
    <property type="entry name" value="WD40/YVTN_repeat-like_dom_sf"/>
</dbReference>